<dbReference type="EMBL" id="JAOPGA020001767">
    <property type="protein sequence ID" value="KAL0491167.1"/>
    <property type="molecule type" value="Genomic_DNA"/>
</dbReference>
<gene>
    <name evidence="2" type="ORF">AKO1_010000</name>
</gene>
<dbReference type="GO" id="GO:0046856">
    <property type="term" value="P:phosphatidylinositol dephosphorylation"/>
    <property type="evidence" value="ECO:0007669"/>
    <property type="project" value="InterPro"/>
</dbReference>
<dbReference type="InterPro" id="IPR000300">
    <property type="entry name" value="IPPc"/>
</dbReference>
<dbReference type="SUPFAM" id="SSF56219">
    <property type="entry name" value="DNase I-like"/>
    <property type="match status" value="1"/>
</dbReference>
<reference evidence="2 3" key="1">
    <citation type="submission" date="2024-03" db="EMBL/GenBank/DDBJ databases">
        <title>The Acrasis kona genome and developmental transcriptomes reveal deep origins of eukaryotic multicellular pathways.</title>
        <authorList>
            <person name="Sheikh S."/>
            <person name="Fu C.-J."/>
            <person name="Brown M.W."/>
            <person name="Baldauf S.L."/>
        </authorList>
    </citation>
    <scope>NUCLEOTIDE SEQUENCE [LARGE SCALE GENOMIC DNA]</scope>
    <source>
        <strain evidence="2 3">ATCC MYA-3509</strain>
    </source>
</reference>
<proteinExistence type="predicted"/>
<evidence type="ECO:0000313" key="2">
    <source>
        <dbReference type="EMBL" id="KAL0491167.1"/>
    </source>
</evidence>
<organism evidence="2 3">
    <name type="scientific">Acrasis kona</name>
    <dbReference type="NCBI Taxonomy" id="1008807"/>
    <lineage>
        <taxon>Eukaryota</taxon>
        <taxon>Discoba</taxon>
        <taxon>Heterolobosea</taxon>
        <taxon>Tetramitia</taxon>
        <taxon>Eutetramitia</taxon>
        <taxon>Acrasidae</taxon>
        <taxon>Acrasis</taxon>
    </lineage>
</organism>
<comment type="caution">
    <text evidence="2">The sequence shown here is derived from an EMBL/GenBank/DDBJ whole genome shotgun (WGS) entry which is preliminary data.</text>
</comment>
<keyword evidence="3" id="KW-1185">Reference proteome</keyword>
<dbReference type="InterPro" id="IPR046985">
    <property type="entry name" value="IP5"/>
</dbReference>
<evidence type="ECO:0000313" key="3">
    <source>
        <dbReference type="Proteomes" id="UP001431209"/>
    </source>
</evidence>
<protein>
    <submittedName>
        <fullName evidence="2">Inositol polyphosphate 5-phosphatase</fullName>
    </submittedName>
</protein>
<dbReference type="Pfam" id="PF22669">
    <property type="entry name" value="Exo_endo_phos2"/>
    <property type="match status" value="1"/>
</dbReference>
<dbReference type="GO" id="GO:0004439">
    <property type="term" value="F:phosphatidylinositol-4,5-bisphosphate 5-phosphatase activity"/>
    <property type="evidence" value="ECO:0007669"/>
    <property type="project" value="TreeGrafter"/>
</dbReference>
<feature type="domain" description="Inositol polyphosphate-related phosphatase" evidence="1">
    <location>
        <begin position="66"/>
        <end position="371"/>
    </location>
</feature>
<dbReference type="SMART" id="SM00128">
    <property type="entry name" value="IPPc"/>
    <property type="match status" value="1"/>
</dbReference>
<dbReference type="AlphaFoldDB" id="A0AAW2ZR69"/>
<dbReference type="PANTHER" id="PTHR11200:SF300">
    <property type="entry name" value="TYPE II INOSITOL 1,4,5-TRISPHOSPHATE 5-PHOSPHATASE"/>
    <property type="match status" value="1"/>
</dbReference>
<dbReference type="Proteomes" id="UP001431209">
    <property type="component" value="Unassembled WGS sequence"/>
</dbReference>
<evidence type="ECO:0000259" key="1">
    <source>
        <dbReference type="SMART" id="SM00128"/>
    </source>
</evidence>
<dbReference type="PANTHER" id="PTHR11200">
    <property type="entry name" value="INOSITOL 5-PHOSPHATASE"/>
    <property type="match status" value="1"/>
</dbReference>
<name>A0AAW2ZR69_9EUKA</name>
<dbReference type="InterPro" id="IPR036691">
    <property type="entry name" value="Endo/exonu/phosph_ase_sf"/>
</dbReference>
<dbReference type="Gene3D" id="3.60.10.10">
    <property type="entry name" value="Endonuclease/exonuclease/phosphatase"/>
    <property type="match status" value="1"/>
</dbReference>
<accession>A0AAW2ZR69</accession>
<sequence>MWSSFMNLLEGNQPEERRDDSTTSSYAATQWFSSLLGKDDQPKESEESRAIQSKFKSRIDEYAEKKDVSVVVATWNVASAVPRSVKTISSWLNIEEKEADIYVVTLQEIDMTASSLWYEETERGSEWIGMLNSVFKSKSRKNQYICLRVHQLSGLFGAVFIKNKHKEHIANLKSHVQRVGFMGVVGNKGAIAFRFRLYFTWFCFVVAHMTAHVEQLSRRNQDYQDIMQGCRFQGAGPNTPLEHDVCIFGGDLNYRMVKSYEEICDAIDKHDLNYLYRNDQLQLEMKNMGAFWEFKEPAINFLPTYRFETGTEIYDQSEKKRIPSYTDRILYRCDDAVANVNCLEYKCGHTTFISDHKYVTALFEVSARVENREKARKVYDEVCCEYDSNKY</sequence>